<dbReference type="AlphaFoldDB" id="A0A9W9FTL2"/>
<dbReference type="EMBL" id="JAPQKH010000003">
    <property type="protein sequence ID" value="KAJ5106180.1"/>
    <property type="molecule type" value="Genomic_DNA"/>
</dbReference>
<sequence>MVVTDSIIEMKFSQLRTNLEAALHEQKQIALSGIYDVMTGEIDDLPIIDSLQKDFLEDLMNFHLPELHGQMERCTIKRVESIYTVFQQEICEWFGIKSGEEIAEALSIISIHIGRLRMKGYRDPHADEMDRQLTIVEQKYLRSDAGAENELELFWLKNICRMMDIYMKQCSCHRCREGPI</sequence>
<dbReference type="OrthoDB" id="10499045at2759"/>
<protein>
    <submittedName>
        <fullName evidence="1">Uncharacterized protein</fullName>
    </submittedName>
</protein>
<reference evidence="1" key="2">
    <citation type="journal article" date="2023" name="IMA Fungus">
        <title>Comparative genomic study of the Penicillium genus elucidates a diverse pangenome and 15 lateral gene transfer events.</title>
        <authorList>
            <person name="Petersen C."/>
            <person name="Sorensen T."/>
            <person name="Nielsen M.R."/>
            <person name="Sondergaard T.E."/>
            <person name="Sorensen J.L."/>
            <person name="Fitzpatrick D.A."/>
            <person name="Frisvad J.C."/>
            <person name="Nielsen K.L."/>
        </authorList>
    </citation>
    <scope>NUCLEOTIDE SEQUENCE</scope>
    <source>
        <strain evidence="1">IBT 30069</strain>
    </source>
</reference>
<dbReference type="Proteomes" id="UP001149165">
    <property type="component" value="Unassembled WGS sequence"/>
</dbReference>
<evidence type="ECO:0000313" key="1">
    <source>
        <dbReference type="EMBL" id="KAJ5106180.1"/>
    </source>
</evidence>
<organism evidence="1 2">
    <name type="scientific">Penicillium angulare</name>
    <dbReference type="NCBI Taxonomy" id="116970"/>
    <lineage>
        <taxon>Eukaryota</taxon>
        <taxon>Fungi</taxon>
        <taxon>Dikarya</taxon>
        <taxon>Ascomycota</taxon>
        <taxon>Pezizomycotina</taxon>
        <taxon>Eurotiomycetes</taxon>
        <taxon>Eurotiomycetidae</taxon>
        <taxon>Eurotiales</taxon>
        <taxon>Aspergillaceae</taxon>
        <taxon>Penicillium</taxon>
    </lineage>
</organism>
<accession>A0A9W9FTL2</accession>
<reference evidence="1" key="1">
    <citation type="submission" date="2022-11" db="EMBL/GenBank/DDBJ databases">
        <authorList>
            <person name="Petersen C."/>
        </authorList>
    </citation>
    <scope>NUCLEOTIDE SEQUENCE</scope>
    <source>
        <strain evidence="1">IBT 30069</strain>
    </source>
</reference>
<comment type="caution">
    <text evidence="1">The sequence shown here is derived from an EMBL/GenBank/DDBJ whole genome shotgun (WGS) entry which is preliminary data.</text>
</comment>
<proteinExistence type="predicted"/>
<keyword evidence="2" id="KW-1185">Reference proteome</keyword>
<name>A0A9W9FTL2_9EURO</name>
<gene>
    <name evidence="1" type="ORF">N7456_002855</name>
</gene>
<evidence type="ECO:0000313" key="2">
    <source>
        <dbReference type="Proteomes" id="UP001149165"/>
    </source>
</evidence>